<dbReference type="GO" id="GO:0043856">
    <property type="term" value="F:anti-sigma factor antagonist activity"/>
    <property type="evidence" value="ECO:0007669"/>
    <property type="project" value="InterPro"/>
</dbReference>
<keyword evidence="5" id="KW-1185">Reference proteome</keyword>
<dbReference type="CDD" id="cd07043">
    <property type="entry name" value="STAS_anti-anti-sigma_factors"/>
    <property type="match status" value="1"/>
</dbReference>
<evidence type="ECO:0000256" key="2">
    <source>
        <dbReference type="RuleBase" id="RU003749"/>
    </source>
</evidence>
<reference evidence="4 5" key="1">
    <citation type="submission" date="2008-06" db="EMBL/GenBank/DDBJ databases">
        <title>Complete sequence of Chloroherpeton thalassium ATCC 35110.</title>
        <authorList>
            <consortium name="US DOE Joint Genome Institute"/>
            <person name="Lucas S."/>
            <person name="Copeland A."/>
            <person name="Lapidus A."/>
            <person name="Glavina del Rio T."/>
            <person name="Dalin E."/>
            <person name="Tice H."/>
            <person name="Bruce D."/>
            <person name="Goodwin L."/>
            <person name="Pitluck S."/>
            <person name="Schmutz J."/>
            <person name="Larimer F."/>
            <person name="Land M."/>
            <person name="Hauser L."/>
            <person name="Kyrpides N."/>
            <person name="Mikhailova N."/>
            <person name="Liu Z."/>
            <person name="Li T."/>
            <person name="Zhao F."/>
            <person name="Overmann J."/>
            <person name="Bryant D.A."/>
            <person name="Richardson P."/>
        </authorList>
    </citation>
    <scope>NUCLEOTIDE SEQUENCE [LARGE SCALE GENOMIC DNA]</scope>
    <source>
        <strain evidence="5">ATCC 35110 / GB-78</strain>
    </source>
</reference>
<evidence type="ECO:0000313" key="5">
    <source>
        <dbReference type="Proteomes" id="UP000001208"/>
    </source>
</evidence>
<dbReference type="AlphaFoldDB" id="B3QSS7"/>
<dbReference type="EMBL" id="CP001100">
    <property type="protein sequence ID" value="ACF14124.1"/>
    <property type="molecule type" value="Genomic_DNA"/>
</dbReference>
<dbReference type="RefSeq" id="WP_012500208.1">
    <property type="nucleotide sequence ID" value="NC_011026.1"/>
</dbReference>
<protein>
    <recommendedName>
        <fullName evidence="2">Anti-sigma factor antagonist</fullName>
    </recommendedName>
</protein>
<dbReference type="OrthoDB" id="962463at2"/>
<comment type="similarity">
    <text evidence="1 2">Belongs to the anti-sigma-factor antagonist family.</text>
</comment>
<evidence type="ECO:0000259" key="3">
    <source>
        <dbReference type="PROSITE" id="PS50801"/>
    </source>
</evidence>
<dbReference type="InterPro" id="IPR003658">
    <property type="entry name" value="Anti-sigma_ant"/>
</dbReference>
<name>B3QSS7_CHLT3</name>
<dbReference type="InterPro" id="IPR036513">
    <property type="entry name" value="STAS_dom_sf"/>
</dbReference>
<dbReference type="PANTHER" id="PTHR33495">
    <property type="entry name" value="ANTI-SIGMA FACTOR ANTAGONIST TM_1081-RELATED-RELATED"/>
    <property type="match status" value="1"/>
</dbReference>
<dbReference type="eggNOG" id="COG1366">
    <property type="taxonomic scope" value="Bacteria"/>
</dbReference>
<dbReference type="PROSITE" id="PS50801">
    <property type="entry name" value="STAS"/>
    <property type="match status" value="1"/>
</dbReference>
<dbReference type="STRING" id="517418.Ctha_1666"/>
<dbReference type="Proteomes" id="UP000001208">
    <property type="component" value="Chromosome"/>
</dbReference>
<sequence>MHVKEHEESGIVVLKLKGDLLGGDDYQTFKDTLKKYISEGKKDFVIDLRKVTYINSSGIGMLVSGMTTVTNAEGTFKLANVEQNIHNVFTITNLISIFDVYETLEDALNAE</sequence>
<dbReference type="NCBIfam" id="TIGR00377">
    <property type="entry name" value="ant_ant_sig"/>
    <property type="match status" value="1"/>
</dbReference>
<accession>B3QSS7</accession>
<gene>
    <name evidence="4" type="ordered locus">Ctha_1666</name>
</gene>
<evidence type="ECO:0000256" key="1">
    <source>
        <dbReference type="ARBA" id="ARBA00009013"/>
    </source>
</evidence>
<feature type="domain" description="STAS" evidence="3">
    <location>
        <begin position="1"/>
        <end position="111"/>
    </location>
</feature>
<dbReference type="SUPFAM" id="SSF52091">
    <property type="entry name" value="SpoIIaa-like"/>
    <property type="match status" value="1"/>
</dbReference>
<dbReference type="InterPro" id="IPR002645">
    <property type="entry name" value="STAS_dom"/>
</dbReference>
<evidence type="ECO:0000313" key="4">
    <source>
        <dbReference type="EMBL" id="ACF14124.1"/>
    </source>
</evidence>
<dbReference type="HOGENOM" id="CLU_115403_9_4_10"/>
<organism evidence="4 5">
    <name type="scientific">Chloroherpeton thalassium (strain ATCC 35110 / GB-78)</name>
    <dbReference type="NCBI Taxonomy" id="517418"/>
    <lineage>
        <taxon>Bacteria</taxon>
        <taxon>Pseudomonadati</taxon>
        <taxon>Chlorobiota</taxon>
        <taxon>Chlorobiia</taxon>
        <taxon>Chlorobiales</taxon>
        <taxon>Chloroherpetonaceae</taxon>
        <taxon>Chloroherpeton</taxon>
    </lineage>
</organism>
<dbReference type="Gene3D" id="3.30.750.24">
    <property type="entry name" value="STAS domain"/>
    <property type="match status" value="1"/>
</dbReference>
<proteinExistence type="inferred from homology"/>
<dbReference type="KEGG" id="cts:Ctha_1666"/>
<dbReference type="Pfam" id="PF01740">
    <property type="entry name" value="STAS"/>
    <property type="match status" value="1"/>
</dbReference>